<dbReference type="AlphaFoldDB" id="A0A9X1SZL9"/>
<dbReference type="RefSeq" id="WP_231812051.1">
    <property type="nucleotide sequence ID" value="NZ_JAJOZR010000002.1"/>
</dbReference>
<dbReference type="NCBIfam" id="TIGR02786">
    <property type="entry name" value="addB_alphas"/>
    <property type="match status" value="1"/>
</dbReference>
<protein>
    <submittedName>
        <fullName evidence="2">Double-strand break repair protein AddB</fullName>
    </submittedName>
</protein>
<evidence type="ECO:0000259" key="1">
    <source>
        <dbReference type="Pfam" id="PF12705"/>
    </source>
</evidence>
<keyword evidence="3" id="KW-1185">Reference proteome</keyword>
<dbReference type="InterPro" id="IPR011335">
    <property type="entry name" value="Restrct_endonuc-II-like"/>
</dbReference>
<gene>
    <name evidence="2" type="primary">addB</name>
    <name evidence="2" type="ORF">LRX75_03705</name>
</gene>
<dbReference type="Gene3D" id="3.90.320.10">
    <property type="match status" value="1"/>
</dbReference>
<dbReference type="InterPro" id="IPR014153">
    <property type="entry name" value="Ds_break_AddB"/>
</dbReference>
<dbReference type="EMBL" id="JAJOZR010000002">
    <property type="protein sequence ID" value="MCD7108144.1"/>
    <property type="molecule type" value="Genomic_DNA"/>
</dbReference>
<dbReference type="Proteomes" id="UP001139089">
    <property type="component" value="Unassembled WGS sequence"/>
</dbReference>
<dbReference type="SUPFAM" id="SSF52980">
    <property type="entry name" value="Restriction endonuclease-like"/>
    <property type="match status" value="1"/>
</dbReference>
<reference evidence="2" key="1">
    <citation type="submission" date="2021-12" db="EMBL/GenBank/DDBJ databases">
        <authorList>
            <person name="Li Y."/>
        </authorList>
    </citation>
    <scope>NUCLEOTIDE SEQUENCE</scope>
    <source>
        <strain evidence="2">DKSPLA3</strain>
    </source>
</reference>
<organism evidence="2 3">
    <name type="scientific">Rhizobium quercicola</name>
    <dbReference type="NCBI Taxonomy" id="2901226"/>
    <lineage>
        <taxon>Bacteria</taxon>
        <taxon>Pseudomonadati</taxon>
        <taxon>Pseudomonadota</taxon>
        <taxon>Alphaproteobacteria</taxon>
        <taxon>Hyphomicrobiales</taxon>
        <taxon>Rhizobiaceae</taxon>
        <taxon>Rhizobium/Agrobacterium group</taxon>
        <taxon>Rhizobium</taxon>
    </lineage>
</organism>
<sequence>MTPARQNVFTIPAGVPFLKTLVHAICNGTIVPDYRYDPADPLSLAGVTIFVPTRRAARVLRSEFVDCLGARSAILPVIRALGETDDDSGFFDAEMPAVLDLAPPLTGPARLIELSRLILAWRNTLPRIVTELHGDSPLIAPASPADALWLARNLVQIIDDIETEDLDWESLGALDASNYAQWWTLTLEFLQIASQFWPARLAELSRSSPARHRNAVLEAESHRIAAGAIDGPVIIAGSTGSIPATARLILAVQTLSQGAIVLPGLDETMTDADWSLIDPPPRDAARSHESASRSHPQYGFVRLLRRMGIARAEVVSIGTVDADLAVRAETLSHAFLPVEATSSWDAVRRSLDARRVEAAFSDAALIEAVNEREEATAIALSLRLALQRDEECQAALITPDRDLARRVAAELQRFGIEADDSAGTPLASTPQGTLVRLLLDVALRPGDPVAITTLMKHPLACFGVSPERFRPAVTLLELLALRGGTVPADIADLRPLLDEAAVRRRADRHAPEWLVQVTDADIEDARVVAGAIATAIEPLVAMLVRRRKGAGGFSTSLMLSDWAERTGRALEGVAMTETGDLGALWSGEAGAALADLLRAVIEADGQIEADGGQWCEAVDALMAGSAVKPRAMRHPRVFIFGALEARLQSVDLVVLGGMNEGTWPGQTANDPFLSRSMKTGIGLEPPERRIGQLAHDLQMACGTRRLVFSRSLRKGATPTVASRWLQRLLAVGGKDLGQRLRENGRDRLRYAALLDARPDTPLARRPEPKPAFALQPRRYSFSEVGRLRRDPYSIYARRILRLQPIDGFNDDPGAAERGTIYHAIVERFAKSTVDPAGPEAQAVMQQLIGEAFDEQRLPVHIDVIWRPRFAAVGRAFIDWEVSRKDGIRQSFLERYAKFQVGVADIELTGLADRIDIGPDGAAVIVDYKTGANPSVKEARALLDPQLPLEAAALKAGAFDTVGRRHPASLLYVRLKPGDRFEVDEVNNEGRARGDVEPKTAEMLADESLAQFTGLLRALQSGQRGFASRVIVQKEKSYGGEYDHLARVAEWSTADGEEETGDA</sequence>
<proteinExistence type="predicted"/>
<dbReference type="SUPFAM" id="SSF52540">
    <property type="entry name" value="P-loop containing nucleoside triphosphate hydrolases"/>
    <property type="match status" value="1"/>
</dbReference>
<dbReference type="Pfam" id="PF12705">
    <property type="entry name" value="PDDEXK_1"/>
    <property type="match status" value="1"/>
</dbReference>
<name>A0A9X1SZL9_9HYPH</name>
<dbReference type="InterPro" id="IPR027417">
    <property type="entry name" value="P-loop_NTPase"/>
</dbReference>
<evidence type="ECO:0000313" key="2">
    <source>
        <dbReference type="EMBL" id="MCD7108144.1"/>
    </source>
</evidence>
<feature type="domain" description="PD-(D/E)XK endonuclease-like" evidence="1">
    <location>
        <begin position="779"/>
        <end position="991"/>
    </location>
</feature>
<dbReference type="InterPro" id="IPR038726">
    <property type="entry name" value="PDDEXK_AddAB-type"/>
</dbReference>
<accession>A0A9X1SZL9</accession>
<dbReference type="InterPro" id="IPR011604">
    <property type="entry name" value="PDDEXK-like_dom_sf"/>
</dbReference>
<evidence type="ECO:0000313" key="3">
    <source>
        <dbReference type="Proteomes" id="UP001139089"/>
    </source>
</evidence>
<comment type="caution">
    <text evidence="2">The sequence shown here is derived from an EMBL/GenBank/DDBJ whole genome shotgun (WGS) entry which is preliminary data.</text>
</comment>